<dbReference type="GO" id="GO:0005840">
    <property type="term" value="C:ribosome"/>
    <property type="evidence" value="ECO:0007669"/>
    <property type="project" value="UniProtKB-KW"/>
</dbReference>
<dbReference type="SUPFAM" id="SSF46561">
    <property type="entry name" value="Ribosomal protein L29 (L29p)"/>
    <property type="match status" value="1"/>
</dbReference>
<evidence type="ECO:0000313" key="7">
    <source>
        <dbReference type="Proteomes" id="UP000230093"/>
    </source>
</evidence>
<dbReference type="GO" id="GO:1990904">
    <property type="term" value="C:ribonucleoprotein complex"/>
    <property type="evidence" value="ECO:0007669"/>
    <property type="project" value="UniProtKB-KW"/>
</dbReference>
<comment type="similarity">
    <text evidence="1 5">Belongs to the universal ribosomal protein uL29 family.</text>
</comment>
<evidence type="ECO:0000313" key="6">
    <source>
        <dbReference type="EMBL" id="PIS08714.1"/>
    </source>
</evidence>
<keyword evidence="3 5" id="KW-0687">Ribonucleoprotein</keyword>
<dbReference type="Proteomes" id="UP000230093">
    <property type="component" value="Unassembled WGS sequence"/>
</dbReference>
<dbReference type="Gene3D" id="1.10.287.310">
    <property type="match status" value="1"/>
</dbReference>
<proteinExistence type="inferred from homology"/>
<dbReference type="NCBIfam" id="TIGR00012">
    <property type="entry name" value="L29"/>
    <property type="match status" value="1"/>
</dbReference>
<evidence type="ECO:0000256" key="2">
    <source>
        <dbReference type="ARBA" id="ARBA00022980"/>
    </source>
</evidence>
<reference evidence="7" key="1">
    <citation type="submission" date="2017-09" db="EMBL/GenBank/DDBJ databases">
        <title>Depth-based differentiation of microbial function through sediment-hosted aquifers and enrichment of novel symbionts in the deep terrestrial subsurface.</title>
        <authorList>
            <person name="Probst A.J."/>
            <person name="Ladd B."/>
            <person name="Jarett J.K."/>
            <person name="Geller-Mcgrath D.E."/>
            <person name="Sieber C.M.K."/>
            <person name="Emerson J.B."/>
            <person name="Anantharaman K."/>
            <person name="Thomas B.C."/>
            <person name="Malmstrom R."/>
            <person name="Stieglmeier M."/>
            <person name="Klingl A."/>
            <person name="Woyke T."/>
            <person name="Ryan C.M."/>
            <person name="Banfield J.F."/>
        </authorList>
    </citation>
    <scope>NUCLEOTIDE SEQUENCE [LARGE SCALE GENOMIC DNA]</scope>
</reference>
<gene>
    <name evidence="5 6" type="primary">rpmC</name>
    <name evidence="6" type="ORF">COT75_05230</name>
</gene>
<evidence type="ECO:0000256" key="1">
    <source>
        <dbReference type="ARBA" id="ARBA00009254"/>
    </source>
</evidence>
<evidence type="ECO:0000256" key="5">
    <source>
        <dbReference type="HAMAP-Rule" id="MF_00374"/>
    </source>
</evidence>
<dbReference type="InterPro" id="IPR001854">
    <property type="entry name" value="Ribosomal_uL29"/>
</dbReference>
<comment type="caution">
    <text evidence="6">The sequence shown here is derived from an EMBL/GenBank/DDBJ whole genome shotgun (WGS) entry which is preliminary data.</text>
</comment>
<organism evidence="6 7">
    <name type="scientific">Candidatus Beckwithbacteria bacterium CG10_big_fil_rev_8_21_14_0_10_34_10</name>
    <dbReference type="NCBI Taxonomy" id="1974495"/>
    <lineage>
        <taxon>Bacteria</taxon>
        <taxon>Candidatus Beckwithiibacteriota</taxon>
    </lineage>
</organism>
<dbReference type="Pfam" id="PF00831">
    <property type="entry name" value="Ribosomal_L29"/>
    <property type="match status" value="1"/>
</dbReference>
<accession>A0A2H0W7R6</accession>
<dbReference type="HAMAP" id="MF_00374">
    <property type="entry name" value="Ribosomal_uL29"/>
    <property type="match status" value="1"/>
</dbReference>
<evidence type="ECO:0000256" key="4">
    <source>
        <dbReference type="ARBA" id="ARBA00035204"/>
    </source>
</evidence>
<dbReference type="EMBL" id="PEZT01000029">
    <property type="protein sequence ID" value="PIS08714.1"/>
    <property type="molecule type" value="Genomic_DNA"/>
</dbReference>
<name>A0A2H0W7R6_9BACT</name>
<dbReference type="GO" id="GO:0006412">
    <property type="term" value="P:translation"/>
    <property type="evidence" value="ECO:0007669"/>
    <property type="project" value="UniProtKB-UniRule"/>
</dbReference>
<evidence type="ECO:0000256" key="3">
    <source>
        <dbReference type="ARBA" id="ARBA00023274"/>
    </source>
</evidence>
<dbReference type="InterPro" id="IPR036049">
    <property type="entry name" value="Ribosomal_uL29_sf"/>
</dbReference>
<protein>
    <recommendedName>
        <fullName evidence="4 5">Large ribosomal subunit protein uL29</fullName>
    </recommendedName>
</protein>
<keyword evidence="2 5" id="KW-0689">Ribosomal protein</keyword>
<dbReference type="GO" id="GO:0003735">
    <property type="term" value="F:structural constituent of ribosome"/>
    <property type="evidence" value="ECO:0007669"/>
    <property type="project" value="InterPro"/>
</dbReference>
<sequence length="77" mass="9140">MTKIKELRDKNTKELLELLKKTQVNLLKLKMELKLLKLKDVKEPGKKRREIALIKTILSERRLDNLSKVEEKKEGDK</sequence>
<dbReference type="AlphaFoldDB" id="A0A2H0W7R6"/>